<name>A0AA88RJ27_9ASTE</name>
<dbReference type="Proteomes" id="UP001187471">
    <property type="component" value="Unassembled WGS sequence"/>
</dbReference>
<comment type="caution">
    <text evidence="2">The sequence shown here is derived from an EMBL/GenBank/DDBJ whole genome shotgun (WGS) entry which is preliminary data.</text>
</comment>
<evidence type="ECO:0000313" key="3">
    <source>
        <dbReference type="Proteomes" id="UP001187471"/>
    </source>
</evidence>
<evidence type="ECO:0000313" key="2">
    <source>
        <dbReference type="EMBL" id="KAK2983751.1"/>
    </source>
</evidence>
<dbReference type="EMBL" id="JAVXUO010001305">
    <property type="protein sequence ID" value="KAK2983751.1"/>
    <property type="molecule type" value="Genomic_DNA"/>
</dbReference>
<proteinExistence type="predicted"/>
<gene>
    <name evidence="2" type="ORF">RJ640_024104</name>
</gene>
<dbReference type="AlphaFoldDB" id="A0AA88RJ27"/>
<evidence type="ECO:0000256" key="1">
    <source>
        <dbReference type="SAM" id="MobiDB-lite"/>
    </source>
</evidence>
<reference evidence="2" key="1">
    <citation type="submission" date="2022-12" db="EMBL/GenBank/DDBJ databases">
        <title>Draft genome assemblies for two species of Escallonia (Escalloniales).</title>
        <authorList>
            <person name="Chanderbali A."/>
            <person name="Dervinis C."/>
            <person name="Anghel I."/>
            <person name="Soltis D."/>
            <person name="Soltis P."/>
            <person name="Zapata F."/>
        </authorList>
    </citation>
    <scope>NUCLEOTIDE SEQUENCE</scope>
    <source>
        <strain evidence="2">UCBG92.1500</strain>
        <tissue evidence="2">Leaf</tissue>
    </source>
</reference>
<feature type="region of interest" description="Disordered" evidence="1">
    <location>
        <begin position="76"/>
        <end position="97"/>
    </location>
</feature>
<sequence>MSEVDPTVRELRRRVSRRIIVLHEILDAILGVRMENWDRFLRDWDDATAGLEDDCDKGHGRGQRKVKSLGEGIGVDGGDMVGGQDAVDDAGSNGALW</sequence>
<accession>A0AA88RJ27</accession>
<feature type="compositionally biased region" description="Low complexity" evidence="1">
    <location>
        <begin position="82"/>
        <end position="91"/>
    </location>
</feature>
<protein>
    <submittedName>
        <fullName evidence="2">Uncharacterized protein</fullName>
    </submittedName>
</protein>
<keyword evidence="3" id="KW-1185">Reference proteome</keyword>
<organism evidence="2 3">
    <name type="scientific">Escallonia rubra</name>
    <dbReference type="NCBI Taxonomy" id="112253"/>
    <lineage>
        <taxon>Eukaryota</taxon>
        <taxon>Viridiplantae</taxon>
        <taxon>Streptophyta</taxon>
        <taxon>Embryophyta</taxon>
        <taxon>Tracheophyta</taxon>
        <taxon>Spermatophyta</taxon>
        <taxon>Magnoliopsida</taxon>
        <taxon>eudicotyledons</taxon>
        <taxon>Gunneridae</taxon>
        <taxon>Pentapetalae</taxon>
        <taxon>asterids</taxon>
        <taxon>campanulids</taxon>
        <taxon>Escalloniales</taxon>
        <taxon>Escalloniaceae</taxon>
        <taxon>Escallonia</taxon>
    </lineage>
</organism>